<protein>
    <submittedName>
        <fullName evidence="5">Bifunctional metallophosphatase/5'-nucleotidase</fullName>
    </submittedName>
</protein>
<keyword evidence="2" id="KW-0547">Nucleotide-binding</keyword>
<dbReference type="Pfam" id="PF02872">
    <property type="entry name" value="5_nucleotid_C"/>
    <property type="match status" value="1"/>
</dbReference>
<sequence>MNPREIAMSVFKMSLLAASIALAACAQPGLATAAAPSVPAATAKAKPTLTIKILALNDLHGALESPGTFTNAGTAAVPAGGVDYVAGYIAAARVANPNTVVVSAGDLIGASPLISALFHDEPTIETMNRAGLDFNAVGNHEFDEGKDELLRMQKGGCHPTDTANTCKGASVGTPVPFEGAKFKFLAANVVKKKNGETLFPPYGTRTFDIEGKKIKVAFIGMTLKDTPQIVSPSGIKDLVFTDEATAVNNLVPVLKAAGVEAIVVLIHQGGAQTGTTPVDINACVGNLDGSPIKTIVSQLDDAVDLVISGHTHAAYNCQLPLASGRNIPVTSANTQGRVLTDIDLTLQRGNRDVVAVTAKNVVVDRSNVAITPDAQIAGIVAGYKTLVAPVANQVIGRIAADVPNTKDAACNMPAGDLIADSQLAATVQAGGAQLALMNPGGVRSPGFIYAGSPIGEGDGNVTYSESFTVQPFGNSLVTLTLSNQQLHDTLEQQFPNCFGQVTFSKVLLPSNGVHYEWDNAQACGAKVRNLTITTSAGSETVVDVSGTVLNPGKTWRVTVNNFLADGGDGFSVLKGGTNRVGGGQDIDALTAYLAGTQAPNPPYDPAAANLGKPRIVRVDAGTVCP</sequence>
<keyword evidence="6" id="KW-1185">Reference proteome</keyword>
<proteinExistence type="inferred from homology"/>
<dbReference type="InterPro" id="IPR036907">
    <property type="entry name" value="5'-Nucleotdase_C_sf"/>
</dbReference>
<comment type="similarity">
    <text evidence="2">Belongs to the 5'-nucleotidase family.</text>
</comment>
<dbReference type="EMBL" id="BAAAEW010000052">
    <property type="protein sequence ID" value="GAA0771089.1"/>
    <property type="molecule type" value="Genomic_DNA"/>
</dbReference>
<evidence type="ECO:0000256" key="2">
    <source>
        <dbReference type="RuleBase" id="RU362119"/>
    </source>
</evidence>
<dbReference type="InterPro" id="IPR004843">
    <property type="entry name" value="Calcineurin-like_PHP"/>
</dbReference>
<dbReference type="Pfam" id="PF00149">
    <property type="entry name" value="Metallophos"/>
    <property type="match status" value="1"/>
</dbReference>
<comment type="caution">
    <text evidence="5">The sequence shown here is derived from an EMBL/GenBank/DDBJ whole genome shotgun (WGS) entry which is preliminary data.</text>
</comment>
<dbReference type="InterPro" id="IPR006179">
    <property type="entry name" value="5_nucleotidase/apyrase"/>
</dbReference>
<dbReference type="InterPro" id="IPR029052">
    <property type="entry name" value="Metallo-depent_PP-like"/>
</dbReference>
<dbReference type="Proteomes" id="UP001500279">
    <property type="component" value="Unassembled WGS sequence"/>
</dbReference>
<evidence type="ECO:0000259" key="4">
    <source>
        <dbReference type="Pfam" id="PF02872"/>
    </source>
</evidence>
<reference evidence="6" key="1">
    <citation type="journal article" date="2019" name="Int. J. Syst. Evol. Microbiol.">
        <title>The Global Catalogue of Microorganisms (GCM) 10K type strain sequencing project: providing services to taxonomists for standard genome sequencing and annotation.</title>
        <authorList>
            <consortium name="The Broad Institute Genomics Platform"/>
            <consortium name="The Broad Institute Genome Sequencing Center for Infectious Disease"/>
            <person name="Wu L."/>
            <person name="Ma J."/>
        </authorList>
    </citation>
    <scope>NUCLEOTIDE SEQUENCE [LARGE SCALE GENOMIC DNA]</scope>
    <source>
        <strain evidence="6">JCM 15503</strain>
    </source>
</reference>
<feature type="domain" description="5'-Nucleotidase C-terminal" evidence="4">
    <location>
        <begin position="395"/>
        <end position="574"/>
    </location>
</feature>
<feature type="domain" description="Calcineurin-like phosphoesterase" evidence="3">
    <location>
        <begin position="51"/>
        <end position="313"/>
    </location>
</feature>
<dbReference type="SUPFAM" id="SSF55816">
    <property type="entry name" value="5'-nucleotidase (syn. UDP-sugar hydrolase), C-terminal domain"/>
    <property type="match status" value="1"/>
</dbReference>
<evidence type="ECO:0000256" key="1">
    <source>
        <dbReference type="ARBA" id="ARBA00022729"/>
    </source>
</evidence>
<dbReference type="Gene3D" id="3.60.21.10">
    <property type="match status" value="1"/>
</dbReference>
<organism evidence="5 6">
    <name type="scientific">Ideonella azotifigens</name>
    <dbReference type="NCBI Taxonomy" id="513160"/>
    <lineage>
        <taxon>Bacteria</taxon>
        <taxon>Pseudomonadati</taxon>
        <taxon>Pseudomonadota</taxon>
        <taxon>Betaproteobacteria</taxon>
        <taxon>Burkholderiales</taxon>
        <taxon>Sphaerotilaceae</taxon>
        <taxon>Ideonella</taxon>
    </lineage>
</organism>
<dbReference type="PANTHER" id="PTHR11575">
    <property type="entry name" value="5'-NUCLEOTIDASE-RELATED"/>
    <property type="match status" value="1"/>
</dbReference>
<keyword evidence="1 2" id="KW-0732">Signal</keyword>
<evidence type="ECO:0000259" key="3">
    <source>
        <dbReference type="Pfam" id="PF00149"/>
    </source>
</evidence>
<dbReference type="Gene3D" id="3.90.780.10">
    <property type="entry name" value="5'-Nucleotidase, C-terminal domain"/>
    <property type="match status" value="1"/>
</dbReference>
<accession>A0ABP3VXI8</accession>
<evidence type="ECO:0000313" key="5">
    <source>
        <dbReference type="EMBL" id="GAA0771089.1"/>
    </source>
</evidence>
<dbReference type="PRINTS" id="PR01607">
    <property type="entry name" value="APYRASEFAMLY"/>
</dbReference>
<dbReference type="PROSITE" id="PS51257">
    <property type="entry name" value="PROKAR_LIPOPROTEIN"/>
    <property type="match status" value="1"/>
</dbReference>
<name>A0ABP3VXI8_9BURK</name>
<feature type="signal peptide" evidence="2">
    <location>
        <begin position="1"/>
        <end position="23"/>
    </location>
</feature>
<dbReference type="PANTHER" id="PTHR11575:SF24">
    <property type="entry name" value="5'-NUCLEOTIDASE"/>
    <property type="match status" value="1"/>
</dbReference>
<feature type="chain" id="PRO_5044999057" evidence="2">
    <location>
        <begin position="24"/>
        <end position="625"/>
    </location>
</feature>
<gene>
    <name evidence="5" type="ORF">GCM10009107_63360</name>
</gene>
<keyword evidence="2" id="KW-0378">Hydrolase</keyword>
<dbReference type="SUPFAM" id="SSF56300">
    <property type="entry name" value="Metallo-dependent phosphatases"/>
    <property type="match status" value="1"/>
</dbReference>
<dbReference type="InterPro" id="IPR008334">
    <property type="entry name" value="5'-Nucleotdase_C"/>
</dbReference>
<evidence type="ECO:0000313" key="6">
    <source>
        <dbReference type="Proteomes" id="UP001500279"/>
    </source>
</evidence>